<keyword evidence="5 7" id="KW-1133">Transmembrane helix</keyword>
<comment type="subcellular location">
    <subcellularLocation>
        <location evidence="1">Membrane</location>
        <topology evidence="1">Multi-pass membrane protein</topology>
    </subcellularLocation>
</comment>
<keyword evidence="6 7" id="KW-0472">Membrane</keyword>
<proteinExistence type="inferred from homology"/>
<dbReference type="AlphaFoldDB" id="A0AAE3HCZ8"/>
<keyword evidence="3" id="KW-0813">Transport</keyword>
<dbReference type="Proteomes" id="UP001205748">
    <property type="component" value="Unassembled WGS sequence"/>
</dbReference>
<reference evidence="10" key="1">
    <citation type="submission" date="2022-07" db="EMBL/GenBank/DDBJ databases">
        <title>Enhanced cultured diversity of the mouse gut microbiota enables custom-made synthetic communities.</title>
        <authorList>
            <person name="Afrizal A."/>
        </authorList>
    </citation>
    <scope>NUCLEOTIDE SEQUENCE</scope>
    <source>
        <strain evidence="10">DSM 28593</strain>
    </source>
</reference>
<dbReference type="InterPro" id="IPR027470">
    <property type="entry name" value="Cation_efflux_CTD"/>
</dbReference>
<keyword evidence="11" id="KW-1185">Reference proteome</keyword>
<dbReference type="Gene3D" id="1.20.1510.10">
    <property type="entry name" value="Cation efflux protein transmembrane domain"/>
    <property type="match status" value="1"/>
</dbReference>
<dbReference type="InterPro" id="IPR002524">
    <property type="entry name" value="Cation_efflux"/>
</dbReference>
<organism evidence="10 11">
    <name type="scientific">Irregularibacter muris</name>
    <dbReference type="NCBI Taxonomy" id="1796619"/>
    <lineage>
        <taxon>Bacteria</taxon>
        <taxon>Bacillati</taxon>
        <taxon>Bacillota</taxon>
        <taxon>Clostridia</taxon>
        <taxon>Eubacteriales</taxon>
        <taxon>Eubacteriaceae</taxon>
        <taxon>Irregularibacter</taxon>
    </lineage>
</organism>
<dbReference type="EMBL" id="JANKAS010000001">
    <property type="protein sequence ID" value="MCR1897581.1"/>
    <property type="molecule type" value="Genomic_DNA"/>
</dbReference>
<comment type="caution">
    <text evidence="10">The sequence shown here is derived from an EMBL/GenBank/DDBJ whole genome shotgun (WGS) entry which is preliminary data.</text>
</comment>
<evidence type="ECO:0000256" key="7">
    <source>
        <dbReference type="SAM" id="Phobius"/>
    </source>
</evidence>
<evidence type="ECO:0000256" key="5">
    <source>
        <dbReference type="ARBA" id="ARBA00022989"/>
    </source>
</evidence>
<dbReference type="SUPFAM" id="SSF160240">
    <property type="entry name" value="Cation efflux protein cytoplasmic domain-like"/>
    <property type="match status" value="2"/>
</dbReference>
<protein>
    <submittedName>
        <fullName evidence="10">Cation diffusion facilitator family transporter</fullName>
    </submittedName>
</protein>
<dbReference type="InterPro" id="IPR050291">
    <property type="entry name" value="CDF_Transporter"/>
</dbReference>
<keyword evidence="4 7" id="KW-0812">Transmembrane</keyword>
<evidence type="ECO:0000256" key="1">
    <source>
        <dbReference type="ARBA" id="ARBA00004141"/>
    </source>
</evidence>
<feature type="domain" description="Cation efflux protein transmembrane" evidence="8">
    <location>
        <begin position="32"/>
        <end position="224"/>
    </location>
</feature>
<evidence type="ECO:0000256" key="3">
    <source>
        <dbReference type="ARBA" id="ARBA00022448"/>
    </source>
</evidence>
<dbReference type="GO" id="GO:0016020">
    <property type="term" value="C:membrane"/>
    <property type="evidence" value="ECO:0007669"/>
    <property type="project" value="UniProtKB-SubCell"/>
</dbReference>
<dbReference type="InterPro" id="IPR027469">
    <property type="entry name" value="Cation_efflux_TMD_sf"/>
</dbReference>
<accession>A0AAE3HCZ8</accession>
<dbReference type="NCBIfam" id="TIGR01297">
    <property type="entry name" value="CDF"/>
    <property type="match status" value="1"/>
</dbReference>
<dbReference type="PANTHER" id="PTHR43840">
    <property type="entry name" value="MITOCHONDRIAL METAL TRANSPORTER 1-RELATED"/>
    <property type="match status" value="1"/>
</dbReference>
<dbReference type="PANTHER" id="PTHR43840:SF15">
    <property type="entry name" value="MITOCHONDRIAL METAL TRANSPORTER 1-RELATED"/>
    <property type="match status" value="1"/>
</dbReference>
<dbReference type="InterPro" id="IPR036837">
    <property type="entry name" value="Cation_efflux_CTD_sf"/>
</dbReference>
<evidence type="ECO:0000313" key="11">
    <source>
        <dbReference type="Proteomes" id="UP001205748"/>
    </source>
</evidence>
<dbReference type="Pfam" id="PF01545">
    <property type="entry name" value="Cation_efflux"/>
    <property type="match status" value="1"/>
</dbReference>
<dbReference type="RefSeq" id="WP_257528985.1">
    <property type="nucleotide sequence ID" value="NZ_JANKAS010000001.1"/>
</dbReference>
<comment type="similarity">
    <text evidence="2">Belongs to the cation diffusion facilitator (CDF) transporter (TC 2.A.4) family.</text>
</comment>
<evidence type="ECO:0000313" key="10">
    <source>
        <dbReference type="EMBL" id="MCR1897581.1"/>
    </source>
</evidence>
<feature type="domain" description="Cation efflux protein cytoplasmic" evidence="9">
    <location>
        <begin position="313"/>
        <end position="385"/>
    </location>
</feature>
<dbReference type="FunFam" id="1.20.1510.10:FF:000006">
    <property type="entry name" value="Divalent cation efflux transporter"/>
    <property type="match status" value="1"/>
</dbReference>
<evidence type="ECO:0000256" key="6">
    <source>
        <dbReference type="ARBA" id="ARBA00023136"/>
    </source>
</evidence>
<evidence type="ECO:0000259" key="8">
    <source>
        <dbReference type="Pfam" id="PF01545"/>
    </source>
</evidence>
<dbReference type="GO" id="GO:0008324">
    <property type="term" value="F:monoatomic cation transmembrane transporter activity"/>
    <property type="evidence" value="ECO:0007669"/>
    <property type="project" value="InterPro"/>
</dbReference>
<dbReference type="SUPFAM" id="SSF161111">
    <property type="entry name" value="Cation efflux protein transmembrane domain-like"/>
    <property type="match status" value="1"/>
</dbReference>
<feature type="transmembrane region" description="Helical" evidence="7">
    <location>
        <begin position="98"/>
        <end position="117"/>
    </location>
</feature>
<sequence>MFTDFLIRKFISDYKNINNPQVRKQYGYLGSFVGLFSNILLFIVKLILGFMINSISLIADSFNNLSDVGSSAVALFGFKLAGKPPDKEHPFGHGRTEYISALIISLIIILVGFELLQSSFKRIVEPAEIFFNLVGVIVLVITIGVKLWMAVFNKKLGKIIQSKSLAATAVDSLSDVFATSCVVISIILSPLLSLPVDAYMGILVALAIMYSGISMARDTLNPLLGQAPEPELVQKVEELVLNFDCIEGVHDLIIHDYGPGRTMATLHAEISANLPPLISHEIIDEAERKVANELNVLLVIHMDPLNIHCEETNEIREKIKDNLFVHPSIVSFHDFRIIQDAQKSCMIFDVVVEETLSNQEILSLKDKIKDHLSSVFPDYVFVITMERQHAFLH</sequence>
<dbReference type="Gene3D" id="3.30.70.1350">
    <property type="entry name" value="Cation efflux protein, cytoplasmic domain"/>
    <property type="match status" value="2"/>
</dbReference>
<feature type="transmembrane region" description="Helical" evidence="7">
    <location>
        <begin position="129"/>
        <end position="152"/>
    </location>
</feature>
<dbReference type="Pfam" id="PF16916">
    <property type="entry name" value="ZT_dimer"/>
    <property type="match status" value="2"/>
</dbReference>
<dbReference type="InterPro" id="IPR058533">
    <property type="entry name" value="Cation_efflux_TM"/>
</dbReference>
<evidence type="ECO:0000256" key="4">
    <source>
        <dbReference type="ARBA" id="ARBA00022692"/>
    </source>
</evidence>
<evidence type="ECO:0000256" key="2">
    <source>
        <dbReference type="ARBA" id="ARBA00008114"/>
    </source>
</evidence>
<name>A0AAE3HCZ8_9FIRM</name>
<feature type="domain" description="Cation efflux protein cytoplasmic" evidence="9">
    <location>
        <begin position="228"/>
        <end position="304"/>
    </location>
</feature>
<evidence type="ECO:0000259" key="9">
    <source>
        <dbReference type="Pfam" id="PF16916"/>
    </source>
</evidence>
<feature type="transmembrane region" description="Helical" evidence="7">
    <location>
        <begin position="26"/>
        <end position="48"/>
    </location>
</feature>
<gene>
    <name evidence="10" type="ORF">NSA47_01065</name>
</gene>